<evidence type="ECO:0000256" key="2">
    <source>
        <dbReference type="RuleBase" id="RU003452"/>
    </source>
</evidence>
<dbReference type="InterPro" id="IPR001447">
    <property type="entry name" value="Arylamine_N-AcTrfase"/>
</dbReference>
<keyword evidence="4" id="KW-1185">Reference proteome</keyword>
<dbReference type="AlphaFoldDB" id="A0A9W8WG73"/>
<keyword evidence="2" id="KW-0012">Acyltransferase</keyword>
<evidence type="ECO:0000313" key="4">
    <source>
        <dbReference type="Proteomes" id="UP001140502"/>
    </source>
</evidence>
<comment type="caution">
    <text evidence="3">The sequence shown here is derived from an EMBL/GenBank/DDBJ whole genome shotgun (WGS) entry which is preliminary data.</text>
</comment>
<reference evidence="3" key="1">
    <citation type="submission" date="2022-10" db="EMBL/GenBank/DDBJ databases">
        <title>Tapping the CABI collections for fungal endophytes: first genome assemblies for Collariella, Neodidymelliopsis, Ascochyta clinopodiicola, Didymella pomorum, Didymosphaeria variabile, Neocosmospora piperis and Neocucurbitaria cava.</title>
        <authorList>
            <person name="Hill R."/>
        </authorList>
    </citation>
    <scope>NUCLEOTIDE SEQUENCE</scope>
    <source>
        <strain evidence="3">IMI 366586</strain>
    </source>
</reference>
<comment type="similarity">
    <text evidence="1 2">Belongs to the arylamine N-acetyltransferase family.</text>
</comment>
<dbReference type="PANTHER" id="PTHR11786">
    <property type="entry name" value="N-HYDROXYARYLAMINE O-ACETYLTRANSFERASE"/>
    <property type="match status" value="1"/>
</dbReference>
<evidence type="ECO:0000256" key="1">
    <source>
        <dbReference type="ARBA" id="ARBA00006547"/>
    </source>
</evidence>
<dbReference type="Pfam" id="PF00797">
    <property type="entry name" value="Acetyltransf_2"/>
    <property type="match status" value="1"/>
</dbReference>
<evidence type="ECO:0000313" key="3">
    <source>
        <dbReference type="EMBL" id="KAJ4324067.1"/>
    </source>
</evidence>
<gene>
    <name evidence="3" type="ORF">N0V84_004033</name>
</gene>
<keyword evidence="2" id="KW-0808">Transferase</keyword>
<name>A0A9W8WG73_9HYPO</name>
<dbReference type="EMBL" id="JAPEUR010000063">
    <property type="protein sequence ID" value="KAJ4324067.1"/>
    <property type="molecule type" value="Genomic_DNA"/>
</dbReference>
<dbReference type="SUPFAM" id="SSF54001">
    <property type="entry name" value="Cysteine proteinases"/>
    <property type="match status" value="1"/>
</dbReference>
<accession>A0A9W8WG73</accession>
<dbReference type="Gene3D" id="3.30.2140.20">
    <property type="match status" value="1"/>
</dbReference>
<dbReference type="PRINTS" id="PR01543">
    <property type="entry name" value="ANATRNSFRASE"/>
</dbReference>
<proteinExistence type="inferred from homology"/>
<protein>
    <recommendedName>
        <fullName evidence="5">Arylamine N-acetyltransferase</fullName>
    </recommendedName>
</protein>
<dbReference type="GO" id="GO:0016407">
    <property type="term" value="F:acetyltransferase activity"/>
    <property type="evidence" value="ECO:0007669"/>
    <property type="project" value="InterPro"/>
</dbReference>
<dbReference type="InterPro" id="IPR053710">
    <property type="entry name" value="Arylamine_NAT_domain_sf"/>
</dbReference>
<dbReference type="OrthoDB" id="10260017at2759"/>
<organism evidence="3 4">
    <name type="scientific">Fusarium piperis</name>
    <dbReference type="NCBI Taxonomy" id="1435070"/>
    <lineage>
        <taxon>Eukaryota</taxon>
        <taxon>Fungi</taxon>
        <taxon>Dikarya</taxon>
        <taxon>Ascomycota</taxon>
        <taxon>Pezizomycotina</taxon>
        <taxon>Sordariomycetes</taxon>
        <taxon>Hypocreomycetidae</taxon>
        <taxon>Hypocreales</taxon>
        <taxon>Nectriaceae</taxon>
        <taxon>Fusarium</taxon>
        <taxon>Fusarium solani species complex</taxon>
    </lineage>
</organism>
<dbReference type="Proteomes" id="UP001140502">
    <property type="component" value="Unassembled WGS sequence"/>
</dbReference>
<sequence length="337" mass="38270">MGDFKYYELSKAQLEQYFDRIRLPSESRAALDRNVLKSLSPTEQLKALFLLQRFHLRSIPFENISLHYSWHRVINVEPKFLFDKMVVRGRGGYCMEQNTLFNTILLNLGFDAYMAGSRVYNPKLERFGGFDHCVNIVTVHGHKFVADVGFGSNGPIFPLGMDGTEDEVDHLGQAKMRLRHAPLPQALNQEAKFWIYEQKLEPTANWTPMYCFTDVEFLPEDIQIMNLKPSTTLTSIFVQRLIATRFVTSEDVAVDESGTLKVLNTDQCRNVPLDGQLILEGNTAKLRRNGEKVFEKVLESEGARVDFLQAVIGHGKFELSDTEREAIKGTAAAIVEG</sequence>
<evidence type="ECO:0008006" key="5">
    <source>
        <dbReference type="Google" id="ProtNLM"/>
    </source>
</evidence>
<dbReference type="InterPro" id="IPR038765">
    <property type="entry name" value="Papain-like_cys_pep_sf"/>
</dbReference>
<dbReference type="PANTHER" id="PTHR11786:SF0">
    <property type="entry name" value="ARYLAMINE N-ACETYLTRANSFERASE 4-RELATED"/>
    <property type="match status" value="1"/>
</dbReference>